<gene>
    <name evidence="1" type="ORF">EZS28_014557</name>
</gene>
<dbReference type="Proteomes" id="UP000324800">
    <property type="component" value="Unassembled WGS sequence"/>
</dbReference>
<organism evidence="1 2">
    <name type="scientific">Streblomastix strix</name>
    <dbReference type="NCBI Taxonomy" id="222440"/>
    <lineage>
        <taxon>Eukaryota</taxon>
        <taxon>Metamonada</taxon>
        <taxon>Preaxostyla</taxon>
        <taxon>Oxymonadida</taxon>
        <taxon>Streblomastigidae</taxon>
        <taxon>Streblomastix</taxon>
    </lineage>
</organism>
<proteinExistence type="predicted"/>
<reference evidence="1 2" key="1">
    <citation type="submission" date="2019-03" db="EMBL/GenBank/DDBJ databases">
        <title>Single cell metagenomics reveals metabolic interactions within the superorganism composed of flagellate Streblomastix strix and complex community of Bacteroidetes bacteria on its surface.</title>
        <authorList>
            <person name="Treitli S.C."/>
            <person name="Kolisko M."/>
            <person name="Husnik F."/>
            <person name="Keeling P."/>
            <person name="Hampl V."/>
        </authorList>
    </citation>
    <scope>NUCLEOTIDE SEQUENCE [LARGE SCALE GENOMIC DNA]</scope>
    <source>
        <strain evidence="1">ST1C</strain>
    </source>
</reference>
<evidence type="ECO:0000313" key="2">
    <source>
        <dbReference type="Proteomes" id="UP000324800"/>
    </source>
</evidence>
<dbReference type="AlphaFoldDB" id="A0A5J4W5K6"/>
<protein>
    <submittedName>
        <fullName evidence="1">Uncharacterized protein</fullName>
    </submittedName>
</protein>
<sequence>MSDLNEYNVEKGLVGLGEFILLEISSESIDLEDVQQLVYLNYISTLHNSPHKPSSLHTQQHSASPSLEETLALLRVVSPGDPRGYKQREPEAK</sequence>
<evidence type="ECO:0000313" key="1">
    <source>
        <dbReference type="EMBL" id="KAA6389916.1"/>
    </source>
</evidence>
<dbReference type="EMBL" id="SNRW01003411">
    <property type="protein sequence ID" value="KAA6389916.1"/>
    <property type="molecule type" value="Genomic_DNA"/>
</dbReference>
<accession>A0A5J4W5K6</accession>
<comment type="caution">
    <text evidence="1">The sequence shown here is derived from an EMBL/GenBank/DDBJ whole genome shotgun (WGS) entry which is preliminary data.</text>
</comment>
<name>A0A5J4W5K6_9EUKA</name>